<gene>
    <name evidence="6" type="ORF">PRZ48_000671</name>
</gene>
<protein>
    <recommendedName>
        <fullName evidence="5">Complex 1 LYR protein domain-containing protein</fullName>
    </recommendedName>
</protein>
<comment type="subcellular location">
    <subcellularLocation>
        <location evidence="1">Mitochondrion matrix</location>
    </subcellularLocation>
</comment>
<evidence type="ECO:0000256" key="1">
    <source>
        <dbReference type="ARBA" id="ARBA00004305"/>
    </source>
</evidence>
<keyword evidence="7" id="KW-1185">Reference proteome</keyword>
<evidence type="ECO:0000256" key="4">
    <source>
        <dbReference type="ARBA" id="ARBA00025715"/>
    </source>
</evidence>
<dbReference type="Proteomes" id="UP001305779">
    <property type="component" value="Unassembled WGS sequence"/>
</dbReference>
<comment type="caution">
    <text evidence="6">The sequence shown here is derived from an EMBL/GenBank/DDBJ whole genome shotgun (WGS) entry which is preliminary data.</text>
</comment>
<dbReference type="CDD" id="cd20268">
    <property type="entry name" value="Complex1_LYR_SDHAF1_LYRM8"/>
    <property type="match status" value="1"/>
</dbReference>
<evidence type="ECO:0000256" key="3">
    <source>
        <dbReference type="ARBA" id="ARBA00023186"/>
    </source>
</evidence>
<evidence type="ECO:0000256" key="2">
    <source>
        <dbReference type="ARBA" id="ARBA00023128"/>
    </source>
</evidence>
<keyword evidence="3" id="KW-0143">Chaperone</keyword>
<dbReference type="InterPro" id="IPR045295">
    <property type="entry name" value="Complex1_LYR_SDHAF1_LYRM8"/>
</dbReference>
<dbReference type="PANTHER" id="PTHR13675">
    <property type="entry name" value="LYR MOTIF-CONTAINING PROTEIN 2"/>
    <property type="match status" value="1"/>
</dbReference>
<dbReference type="Pfam" id="PF05347">
    <property type="entry name" value="Complex1_LYR"/>
    <property type="match status" value="1"/>
</dbReference>
<evidence type="ECO:0000313" key="6">
    <source>
        <dbReference type="EMBL" id="KAK4506938.1"/>
    </source>
</evidence>
<proteinExistence type="inferred from homology"/>
<accession>A0ABR0F0R6</accession>
<dbReference type="PANTHER" id="PTHR13675:SF1">
    <property type="entry name" value="SUCCINATE DEHYDROGENASE ASSEMBLY FACTOR 1, MITOCHONDRIAL"/>
    <property type="match status" value="1"/>
</dbReference>
<evidence type="ECO:0000313" key="7">
    <source>
        <dbReference type="Proteomes" id="UP001305779"/>
    </source>
</evidence>
<dbReference type="InterPro" id="IPR008011">
    <property type="entry name" value="Complex1_LYR_dom"/>
</dbReference>
<comment type="similarity">
    <text evidence="4">Belongs to the complex I LYR family. SDHAF1 subfamily.</text>
</comment>
<feature type="domain" description="Complex 1 LYR protein" evidence="5">
    <location>
        <begin position="12"/>
        <end position="70"/>
    </location>
</feature>
<evidence type="ECO:0000259" key="5">
    <source>
        <dbReference type="Pfam" id="PF05347"/>
    </source>
</evidence>
<name>A0ABR0F0R6_ZASCE</name>
<dbReference type="EMBL" id="JAXOVC010000001">
    <property type="protein sequence ID" value="KAK4506938.1"/>
    <property type="molecule type" value="Genomic_DNA"/>
</dbReference>
<organism evidence="6 7">
    <name type="scientific">Zasmidium cellare</name>
    <name type="common">Wine cellar mold</name>
    <name type="synonym">Racodium cellare</name>
    <dbReference type="NCBI Taxonomy" id="395010"/>
    <lineage>
        <taxon>Eukaryota</taxon>
        <taxon>Fungi</taxon>
        <taxon>Dikarya</taxon>
        <taxon>Ascomycota</taxon>
        <taxon>Pezizomycotina</taxon>
        <taxon>Dothideomycetes</taxon>
        <taxon>Dothideomycetidae</taxon>
        <taxon>Mycosphaerellales</taxon>
        <taxon>Mycosphaerellaceae</taxon>
        <taxon>Zasmidium</taxon>
    </lineage>
</organism>
<sequence length="82" mass="9600">MVRTARLSGLQRDVLALYRKCLRAARAKPADTRPNFEAFARREFEKNIDRDKKDFQTIEFLLRKGERQLETYEAPNITNIAG</sequence>
<keyword evidence="2" id="KW-0496">Mitochondrion</keyword>
<reference evidence="6 7" key="1">
    <citation type="journal article" date="2023" name="G3 (Bethesda)">
        <title>A chromosome-level genome assembly of Zasmidium syzygii isolated from banana leaves.</title>
        <authorList>
            <person name="van Westerhoven A.C."/>
            <person name="Mehrabi R."/>
            <person name="Talebi R."/>
            <person name="Steentjes M.B.F."/>
            <person name="Corcolon B."/>
            <person name="Chong P.A."/>
            <person name="Kema G.H.J."/>
            <person name="Seidl M.F."/>
        </authorList>
    </citation>
    <scope>NUCLEOTIDE SEQUENCE [LARGE SCALE GENOMIC DNA]</scope>
    <source>
        <strain evidence="6 7">P124</strain>
    </source>
</reference>